<accession>A0ABW2EWV9</accession>
<organism evidence="1 2">
    <name type="scientific">Halomonas salifodinae</name>
    <dbReference type="NCBI Taxonomy" id="438745"/>
    <lineage>
        <taxon>Bacteria</taxon>
        <taxon>Pseudomonadati</taxon>
        <taxon>Pseudomonadota</taxon>
        <taxon>Gammaproteobacteria</taxon>
        <taxon>Oceanospirillales</taxon>
        <taxon>Halomonadaceae</taxon>
        <taxon>Halomonas</taxon>
    </lineage>
</organism>
<evidence type="ECO:0000313" key="2">
    <source>
        <dbReference type="Proteomes" id="UP001596411"/>
    </source>
</evidence>
<name>A0ABW2EWV9_9GAMM</name>
<keyword evidence="2" id="KW-1185">Reference proteome</keyword>
<reference evidence="2" key="1">
    <citation type="journal article" date="2019" name="Int. J. Syst. Evol. Microbiol.">
        <title>The Global Catalogue of Microorganisms (GCM) 10K type strain sequencing project: providing services to taxonomists for standard genome sequencing and annotation.</title>
        <authorList>
            <consortium name="The Broad Institute Genomics Platform"/>
            <consortium name="The Broad Institute Genome Sequencing Center for Infectious Disease"/>
            <person name="Wu L."/>
            <person name="Ma J."/>
        </authorList>
    </citation>
    <scope>NUCLEOTIDE SEQUENCE [LARGE SCALE GENOMIC DNA]</scope>
    <source>
        <strain evidence="2">CGMCC 1.13666</strain>
    </source>
</reference>
<dbReference type="RefSeq" id="WP_346064184.1">
    <property type="nucleotide sequence ID" value="NZ_BAAADR010000045.1"/>
</dbReference>
<protein>
    <submittedName>
        <fullName evidence="1">Uncharacterized protein</fullName>
    </submittedName>
</protein>
<comment type="caution">
    <text evidence="1">The sequence shown here is derived from an EMBL/GenBank/DDBJ whole genome shotgun (WGS) entry which is preliminary data.</text>
</comment>
<evidence type="ECO:0000313" key="1">
    <source>
        <dbReference type="EMBL" id="MFC7090202.1"/>
    </source>
</evidence>
<sequence length="72" mass="8394">MISELAYLKLDPWWLVMNLREDKDMKLHLHLHEMFHKVNVGIATVTTPHTLQQDSVLKPFITSLRGQGTTMH</sequence>
<dbReference type="EMBL" id="JBHSZP010000023">
    <property type="protein sequence ID" value="MFC7090202.1"/>
    <property type="molecule type" value="Genomic_DNA"/>
</dbReference>
<gene>
    <name evidence="1" type="ORF">ACFQH5_11655</name>
</gene>
<dbReference type="Proteomes" id="UP001596411">
    <property type="component" value="Unassembled WGS sequence"/>
</dbReference>
<proteinExistence type="predicted"/>